<accession>A0ABN1P0S7</accession>
<proteinExistence type="predicted"/>
<evidence type="ECO:0008006" key="3">
    <source>
        <dbReference type="Google" id="ProtNLM"/>
    </source>
</evidence>
<organism evidence="1 2">
    <name type="scientific">Streptomyces rhizosphaericus</name>
    <dbReference type="NCBI Taxonomy" id="114699"/>
    <lineage>
        <taxon>Bacteria</taxon>
        <taxon>Bacillati</taxon>
        <taxon>Actinomycetota</taxon>
        <taxon>Actinomycetes</taxon>
        <taxon>Kitasatosporales</taxon>
        <taxon>Streptomycetaceae</taxon>
        <taxon>Streptomyces</taxon>
        <taxon>Streptomyces violaceusniger group</taxon>
    </lineage>
</organism>
<comment type="caution">
    <text evidence="1">The sequence shown here is derived from an EMBL/GenBank/DDBJ whole genome shotgun (WGS) entry which is preliminary data.</text>
</comment>
<evidence type="ECO:0000313" key="2">
    <source>
        <dbReference type="Proteomes" id="UP001500418"/>
    </source>
</evidence>
<protein>
    <recommendedName>
        <fullName evidence="3">DUF3800 domain-containing protein</fullName>
    </recommendedName>
</protein>
<evidence type="ECO:0000313" key="1">
    <source>
        <dbReference type="EMBL" id="GAA0920878.1"/>
    </source>
</evidence>
<reference evidence="1 2" key="1">
    <citation type="journal article" date="2019" name="Int. J. Syst. Evol. Microbiol.">
        <title>The Global Catalogue of Microorganisms (GCM) 10K type strain sequencing project: providing services to taxonomists for standard genome sequencing and annotation.</title>
        <authorList>
            <consortium name="The Broad Institute Genomics Platform"/>
            <consortium name="The Broad Institute Genome Sequencing Center for Infectious Disease"/>
            <person name="Wu L."/>
            <person name="Ma J."/>
        </authorList>
    </citation>
    <scope>NUCLEOTIDE SEQUENCE [LARGE SCALE GENOMIC DNA]</scope>
    <source>
        <strain evidence="1 2">JCM 11444</strain>
    </source>
</reference>
<keyword evidence="2" id="KW-1185">Reference proteome</keyword>
<dbReference type="Proteomes" id="UP001500418">
    <property type="component" value="Unassembled WGS sequence"/>
</dbReference>
<name>A0ABN1P0S7_9ACTN</name>
<dbReference type="EMBL" id="BAAAID010000005">
    <property type="protein sequence ID" value="GAA0920878.1"/>
    <property type="molecule type" value="Genomic_DNA"/>
</dbReference>
<sequence>MISPVGHPGLSAWSDESFQEKDSAGFYIIAAAVIEPQMLDAAREAMLAQRGRRTTAKAHWTEMDQRERKQAAKTVARLGGVHVVAVGSPVPRRKQERARSKCLTQLVAQLHSFGVAQLFMEAREPQLNQRDIRTVQSARFLLPKGISFRIEHVFGRDEPLLWVADVVAGACRAHQLGENEYWAELANVVAEFDVKTD</sequence>
<gene>
    <name evidence="1" type="ORF">GCM10009575_014120</name>
</gene>